<feature type="transmembrane region" description="Helical" evidence="2">
    <location>
        <begin position="92"/>
        <end position="118"/>
    </location>
</feature>
<proteinExistence type="predicted"/>
<dbReference type="EMBL" id="JARBDR010000141">
    <property type="protein sequence ID" value="KAJ8320859.1"/>
    <property type="molecule type" value="Genomic_DNA"/>
</dbReference>
<sequence length="227" mass="25859">VHQYEYSIDSEGHVFEGFVYEDVFKGSYIEVSKFEDEVIKEGARRVSYLRLKITKGNKSMVVLLKVPEEKIVSNPIPFIVRMEISVKPEEPYPAAAAIFAGVLILVIVVMALFIPFVVRIKRRYRSKQKSIKSSVSVQNGTGKGLTKRAESKEPNWFANTEFKYEEEVEKEKEEFTHDILDMSKGASNSVDTIQLSKKSKLDWINPHDSKTGILKNNGSYNQTDSKL</sequence>
<feature type="non-terminal residue" evidence="3">
    <location>
        <position position="1"/>
    </location>
</feature>
<keyword evidence="2" id="KW-0812">Transmembrane</keyword>
<keyword evidence="4" id="KW-1185">Reference proteome</keyword>
<evidence type="ECO:0000313" key="4">
    <source>
        <dbReference type="Proteomes" id="UP001217089"/>
    </source>
</evidence>
<protein>
    <submittedName>
        <fullName evidence="3">Uncharacterized protein</fullName>
    </submittedName>
</protein>
<name>A0ABQ9FUC5_TEGGR</name>
<organism evidence="3 4">
    <name type="scientific">Tegillarca granosa</name>
    <name type="common">Malaysian cockle</name>
    <name type="synonym">Anadara granosa</name>
    <dbReference type="NCBI Taxonomy" id="220873"/>
    <lineage>
        <taxon>Eukaryota</taxon>
        <taxon>Metazoa</taxon>
        <taxon>Spiralia</taxon>
        <taxon>Lophotrochozoa</taxon>
        <taxon>Mollusca</taxon>
        <taxon>Bivalvia</taxon>
        <taxon>Autobranchia</taxon>
        <taxon>Pteriomorphia</taxon>
        <taxon>Arcoida</taxon>
        <taxon>Arcoidea</taxon>
        <taxon>Arcidae</taxon>
        <taxon>Tegillarca</taxon>
    </lineage>
</organism>
<evidence type="ECO:0000256" key="2">
    <source>
        <dbReference type="SAM" id="Phobius"/>
    </source>
</evidence>
<dbReference type="Proteomes" id="UP001217089">
    <property type="component" value="Unassembled WGS sequence"/>
</dbReference>
<accession>A0ABQ9FUC5</accession>
<reference evidence="3 4" key="1">
    <citation type="submission" date="2022-12" db="EMBL/GenBank/DDBJ databases">
        <title>Chromosome-level genome of Tegillarca granosa.</title>
        <authorList>
            <person name="Kim J."/>
        </authorList>
    </citation>
    <scope>NUCLEOTIDE SEQUENCE [LARGE SCALE GENOMIC DNA]</scope>
    <source>
        <strain evidence="3">Teg-2019</strain>
        <tissue evidence="3">Adductor muscle</tissue>
    </source>
</reference>
<comment type="caution">
    <text evidence="3">The sequence shown here is derived from an EMBL/GenBank/DDBJ whole genome shotgun (WGS) entry which is preliminary data.</text>
</comment>
<keyword evidence="2" id="KW-1133">Transmembrane helix</keyword>
<feature type="region of interest" description="Disordered" evidence="1">
    <location>
        <begin position="207"/>
        <end position="227"/>
    </location>
</feature>
<evidence type="ECO:0000313" key="3">
    <source>
        <dbReference type="EMBL" id="KAJ8320859.1"/>
    </source>
</evidence>
<keyword evidence="2" id="KW-0472">Membrane</keyword>
<feature type="compositionally biased region" description="Polar residues" evidence="1">
    <location>
        <begin position="214"/>
        <end position="227"/>
    </location>
</feature>
<evidence type="ECO:0000256" key="1">
    <source>
        <dbReference type="SAM" id="MobiDB-lite"/>
    </source>
</evidence>
<gene>
    <name evidence="3" type="ORF">KUTeg_002446</name>
</gene>